<evidence type="ECO:0000256" key="9">
    <source>
        <dbReference type="ARBA" id="ARBA00023136"/>
    </source>
</evidence>
<dbReference type="PRINTS" id="PR00123">
    <property type="entry name" value="ATPASEA"/>
</dbReference>
<comment type="function">
    <text evidence="11 12">Key component of the proton channel; it plays a direct role in the translocation of protons across the membrane.</text>
</comment>
<evidence type="ECO:0000256" key="6">
    <source>
        <dbReference type="ARBA" id="ARBA00022781"/>
    </source>
</evidence>
<evidence type="ECO:0000256" key="3">
    <source>
        <dbReference type="ARBA" id="ARBA00022448"/>
    </source>
</evidence>
<dbReference type="HAMAP" id="MF_01393">
    <property type="entry name" value="ATP_synth_a_bact"/>
    <property type="match status" value="1"/>
</dbReference>
<keyword evidence="14" id="KW-1185">Reference proteome</keyword>
<dbReference type="Gene3D" id="1.20.120.220">
    <property type="entry name" value="ATP synthase, F0 complex, subunit A"/>
    <property type="match status" value="1"/>
</dbReference>
<dbReference type="NCBIfam" id="TIGR01131">
    <property type="entry name" value="ATP_synt_6_or_A"/>
    <property type="match status" value="1"/>
</dbReference>
<keyword evidence="7 11" id="KW-1133">Transmembrane helix</keyword>
<dbReference type="EMBL" id="JAGSGD010000001">
    <property type="protein sequence ID" value="MBR7621135.1"/>
    <property type="molecule type" value="Genomic_DNA"/>
</dbReference>
<dbReference type="InterPro" id="IPR045083">
    <property type="entry name" value="ATP_synth_F0_asu_bact/mt"/>
</dbReference>
<dbReference type="InterPro" id="IPR023011">
    <property type="entry name" value="ATP_synth_F0_asu_AS"/>
</dbReference>
<dbReference type="PROSITE" id="PS00449">
    <property type="entry name" value="ATPASE_A"/>
    <property type="match status" value="1"/>
</dbReference>
<dbReference type="PANTHER" id="PTHR11410:SF0">
    <property type="entry name" value="ATP SYNTHASE SUBUNIT A"/>
    <property type="match status" value="1"/>
</dbReference>
<evidence type="ECO:0000256" key="4">
    <source>
        <dbReference type="ARBA" id="ARBA00022547"/>
    </source>
</evidence>
<keyword evidence="8 11" id="KW-0406">Ion transport</keyword>
<dbReference type="SUPFAM" id="SSF81336">
    <property type="entry name" value="F1F0 ATP synthase subunit A"/>
    <property type="match status" value="1"/>
</dbReference>
<feature type="transmembrane region" description="Helical" evidence="11">
    <location>
        <begin position="33"/>
        <end position="53"/>
    </location>
</feature>
<keyword evidence="10 11" id="KW-0066">ATP synthesis</keyword>
<feature type="transmembrane region" description="Helical" evidence="11">
    <location>
        <begin position="229"/>
        <end position="256"/>
    </location>
</feature>
<organism evidence="13 14">
    <name type="scientific">Phenylobacterium glaciei</name>
    <dbReference type="NCBI Taxonomy" id="2803784"/>
    <lineage>
        <taxon>Bacteria</taxon>
        <taxon>Pseudomonadati</taxon>
        <taxon>Pseudomonadota</taxon>
        <taxon>Alphaproteobacteria</taxon>
        <taxon>Caulobacterales</taxon>
        <taxon>Caulobacteraceae</taxon>
        <taxon>Phenylobacterium</taxon>
    </lineage>
</organism>
<evidence type="ECO:0000256" key="5">
    <source>
        <dbReference type="ARBA" id="ARBA00022692"/>
    </source>
</evidence>
<dbReference type="NCBIfam" id="NF004482">
    <property type="entry name" value="PRK05815.2-4"/>
    <property type="match status" value="1"/>
</dbReference>
<accession>A0A941HY70</accession>
<feature type="transmembrane region" description="Helical" evidence="11">
    <location>
        <begin position="117"/>
        <end position="138"/>
    </location>
</feature>
<evidence type="ECO:0000256" key="11">
    <source>
        <dbReference type="HAMAP-Rule" id="MF_01393"/>
    </source>
</evidence>
<comment type="similarity">
    <text evidence="2 11 12">Belongs to the ATPase A chain family.</text>
</comment>
<proteinExistence type="inferred from homology"/>
<evidence type="ECO:0000256" key="8">
    <source>
        <dbReference type="ARBA" id="ARBA00023065"/>
    </source>
</evidence>
<keyword evidence="9 11" id="KW-0472">Membrane</keyword>
<evidence type="ECO:0000256" key="1">
    <source>
        <dbReference type="ARBA" id="ARBA00004141"/>
    </source>
</evidence>
<feature type="transmembrane region" description="Helical" evidence="11">
    <location>
        <begin position="91"/>
        <end position="111"/>
    </location>
</feature>
<evidence type="ECO:0000256" key="7">
    <source>
        <dbReference type="ARBA" id="ARBA00022989"/>
    </source>
</evidence>
<comment type="caution">
    <text evidence="13">The sequence shown here is derived from an EMBL/GenBank/DDBJ whole genome shotgun (WGS) entry which is preliminary data.</text>
</comment>
<gene>
    <name evidence="11" type="primary">atpB</name>
    <name evidence="13" type="ORF">JKL49_17205</name>
</gene>
<feature type="transmembrane region" description="Helical" evidence="11">
    <location>
        <begin position="150"/>
        <end position="174"/>
    </location>
</feature>
<evidence type="ECO:0000256" key="12">
    <source>
        <dbReference type="RuleBase" id="RU000483"/>
    </source>
</evidence>
<dbReference type="PANTHER" id="PTHR11410">
    <property type="entry name" value="ATP SYNTHASE SUBUNIT A"/>
    <property type="match status" value="1"/>
</dbReference>
<dbReference type="AlphaFoldDB" id="A0A941HY70"/>
<evidence type="ECO:0000313" key="13">
    <source>
        <dbReference type="EMBL" id="MBR7621135.1"/>
    </source>
</evidence>
<evidence type="ECO:0000256" key="2">
    <source>
        <dbReference type="ARBA" id="ARBA00006810"/>
    </source>
</evidence>
<dbReference type="Pfam" id="PF00119">
    <property type="entry name" value="ATP-synt_A"/>
    <property type="match status" value="1"/>
</dbReference>
<keyword evidence="11" id="KW-1003">Cell membrane</keyword>
<name>A0A941HY70_9CAUL</name>
<protein>
    <recommendedName>
        <fullName evidence="11 12">ATP synthase subunit a</fullName>
    </recommendedName>
    <alternativeName>
        <fullName evidence="11">ATP synthase F0 sector subunit a</fullName>
    </alternativeName>
    <alternativeName>
        <fullName evidence="11">F-ATPase subunit 6</fullName>
    </alternativeName>
</protein>
<dbReference type="GO" id="GO:0005886">
    <property type="term" value="C:plasma membrane"/>
    <property type="evidence" value="ECO:0007669"/>
    <property type="project" value="UniProtKB-SubCell"/>
</dbReference>
<dbReference type="RefSeq" id="WP_215342060.1">
    <property type="nucleotide sequence ID" value="NZ_JAGSGD010000001.1"/>
</dbReference>
<dbReference type="GO" id="GO:0045259">
    <property type="term" value="C:proton-transporting ATP synthase complex"/>
    <property type="evidence" value="ECO:0007669"/>
    <property type="project" value="UniProtKB-KW"/>
</dbReference>
<sequence>MAAIEPMHQFMIQKIVSLPPVTVPGVGAIDLSITNSVATMMGAAALITAFFLFSSRGAVVPGRMQALAETVYDLVDKGLTGSMIGDRGRPFLPFIFTLFSFVAVLDLIGMFPEQFAVTAQLAVTATLALLTFFIVLIVGFAKNGLGFFKLFVPSGVAWPMLFILVPIEFISFLVRPVTLAMRLFGNIIGGHVVMYMFGSFVVGLGGFAIANGGLAYLGLVGSALSLSMVIALMALEFIVAFLQAFVFAALTCTYLSDVVNLDHGH</sequence>
<evidence type="ECO:0000313" key="14">
    <source>
        <dbReference type="Proteomes" id="UP000622580"/>
    </source>
</evidence>
<comment type="subcellular location">
    <subcellularLocation>
        <location evidence="11 12">Cell membrane</location>
        <topology evidence="11 12">Multi-pass membrane protein</topology>
    </subcellularLocation>
    <subcellularLocation>
        <location evidence="1">Membrane</location>
        <topology evidence="1">Multi-pass membrane protein</topology>
    </subcellularLocation>
</comment>
<dbReference type="CDD" id="cd00310">
    <property type="entry name" value="ATP-synt_Fo_a_6"/>
    <property type="match status" value="1"/>
</dbReference>
<reference evidence="13" key="1">
    <citation type="submission" date="2021-04" db="EMBL/GenBank/DDBJ databases">
        <title>Draft genome assembly of strain Phenylobacterium sp. 20VBR1 using MiniION and Illumina platforms.</title>
        <authorList>
            <person name="Thomas F.A."/>
            <person name="Krishnan K.P."/>
            <person name="Sinha R.K."/>
        </authorList>
    </citation>
    <scope>NUCLEOTIDE SEQUENCE</scope>
    <source>
        <strain evidence="13">20VBR1</strain>
    </source>
</reference>
<feature type="transmembrane region" description="Helical" evidence="11">
    <location>
        <begin position="194"/>
        <end position="217"/>
    </location>
</feature>
<dbReference type="InterPro" id="IPR000568">
    <property type="entry name" value="ATP_synth_F0_asu"/>
</dbReference>
<dbReference type="Proteomes" id="UP000622580">
    <property type="component" value="Unassembled WGS sequence"/>
</dbReference>
<keyword evidence="3 11" id="KW-0813">Transport</keyword>
<keyword evidence="5 11" id="KW-0812">Transmembrane</keyword>
<dbReference type="InterPro" id="IPR035908">
    <property type="entry name" value="F0_ATP_A_sf"/>
</dbReference>
<evidence type="ECO:0000256" key="10">
    <source>
        <dbReference type="ARBA" id="ARBA00023310"/>
    </source>
</evidence>
<keyword evidence="4 11" id="KW-0138">CF(0)</keyword>
<dbReference type="GO" id="GO:0046933">
    <property type="term" value="F:proton-transporting ATP synthase activity, rotational mechanism"/>
    <property type="evidence" value="ECO:0007669"/>
    <property type="project" value="UniProtKB-UniRule"/>
</dbReference>
<keyword evidence="6 11" id="KW-0375">Hydrogen ion transport</keyword>